<feature type="chain" id="PRO_5013187478" evidence="2">
    <location>
        <begin position="22"/>
        <end position="338"/>
    </location>
</feature>
<feature type="region of interest" description="Disordered" evidence="1">
    <location>
        <begin position="249"/>
        <end position="292"/>
    </location>
</feature>
<organism evidence="3 4">
    <name type="scientific">Bdellovibrio bacteriovorus</name>
    <dbReference type="NCBI Taxonomy" id="959"/>
    <lineage>
        <taxon>Bacteria</taxon>
        <taxon>Pseudomonadati</taxon>
        <taxon>Bdellovibrionota</taxon>
        <taxon>Bdellovibrionia</taxon>
        <taxon>Bdellovibrionales</taxon>
        <taxon>Pseudobdellovibrionaceae</taxon>
        <taxon>Bdellovibrio</taxon>
    </lineage>
</organism>
<feature type="compositionally biased region" description="Polar residues" evidence="1">
    <location>
        <begin position="46"/>
        <end position="69"/>
    </location>
</feature>
<dbReference type="AlphaFoldDB" id="A0A1Z3NCP8"/>
<sequence length="338" mass="34213">MTNLTIRFVCILSLVWSPVMAGAVTVNGSSTSTTTNNQTTADKGVETTTGKTAQPSVKDSADKSGSANKGAQATQFLTGALMFTMAAEKWGECSSQNYGACAMAAIFTGFGVLSMAQGKEHGSAGKSSNLSSFQSDGLGNNPYDYGDIDLTDPNNPLAKDPNIAALGSNTGKLTTGGLLDPKTGVIKTPDGKTYKASDFSSAASMAAAGIPQGAILAAQDAYAQVSKKSADKVEKLKIGAMTASNGFSEGGGGGGGGWGPASPTDDGSGGGYAGAGGSGSGSVSLERDPSSLAGMQKNYNGEPIGVAADSIFLMMTRRYKVKESQESFYTDAELALQK</sequence>
<evidence type="ECO:0000256" key="1">
    <source>
        <dbReference type="SAM" id="MobiDB-lite"/>
    </source>
</evidence>
<feature type="compositionally biased region" description="Gly residues" evidence="1">
    <location>
        <begin position="267"/>
        <end position="280"/>
    </location>
</feature>
<dbReference type="EMBL" id="CP020946">
    <property type="protein sequence ID" value="ASD65243.1"/>
    <property type="molecule type" value="Genomic_DNA"/>
</dbReference>
<dbReference type="Proteomes" id="UP000197003">
    <property type="component" value="Chromosome"/>
</dbReference>
<gene>
    <name evidence="3" type="ORF">B9G79_17540</name>
</gene>
<keyword evidence="2" id="KW-0732">Signal</keyword>
<dbReference type="RefSeq" id="WP_088566637.1">
    <property type="nucleotide sequence ID" value="NZ_CP020946.1"/>
</dbReference>
<dbReference type="OrthoDB" id="5292069at2"/>
<feature type="region of interest" description="Disordered" evidence="1">
    <location>
        <begin position="28"/>
        <end position="69"/>
    </location>
</feature>
<feature type="region of interest" description="Disordered" evidence="1">
    <location>
        <begin position="144"/>
        <end position="163"/>
    </location>
</feature>
<name>A0A1Z3NCP8_BDEBC</name>
<protein>
    <submittedName>
        <fullName evidence="3">Uncharacterized protein</fullName>
    </submittedName>
</protein>
<evidence type="ECO:0000256" key="2">
    <source>
        <dbReference type="SAM" id="SignalP"/>
    </source>
</evidence>
<feature type="signal peptide" evidence="2">
    <location>
        <begin position="1"/>
        <end position="21"/>
    </location>
</feature>
<feature type="compositionally biased region" description="Gly residues" evidence="1">
    <location>
        <begin position="249"/>
        <end position="259"/>
    </location>
</feature>
<proteinExistence type="predicted"/>
<accession>A0A1Z3NCP8</accession>
<evidence type="ECO:0000313" key="4">
    <source>
        <dbReference type="Proteomes" id="UP000197003"/>
    </source>
</evidence>
<evidence type="ECO:0000313" key="3">
    <source>
        <dbReference type="EMBL" id="ASD65243.1"/>
    </source>
</evidence>
<feature type="compositionally biased region" description="Low complexity" evidence="1">
    <location>
        <begin position="28"/>
        <end position="40"/>
    </location>
</feature>
<reference evidence="3 4" key="1">
    <citation type="submission" date="2017-04" db="EMBL/GenBank/DDBJ databases">
        <title>Whole genome sequence of Bdellovibrio bacteriovorus strain SSB218315.</title>
        <authorList>
            <person name="Oyedara O."/>
            <person name="Rodriguez-Perez M.A."/>
        </authorList>
    </citation>
    <scope>NUCLEOTIDE SEQUENCE [LARGE SCALE GENOMIC DNA]</scope>
    <source>
        <strain evidence="3 4">SSB218315</strain>
    </source>
</reference>